<keyword evidence="13" id="KW-1185">Reference proteome</keyword>
<feature type="compositionally biased region" description="Polar residues" evidence="9">
    <location>
        <begin position="505"/>
        <end position="516"/>
    </location>
</feature>
<dbReference type="InterPro" id="IPR013088">
    <property type="entry name" value="Znf_NHR/GATA"/>
</dbReference>
<dbReference type="Gene3D" id="1.10.2020.20">
    <property type="match status" value="1"/>
</dbReference>
<dbReference type="PROSITE" id="PS51916">
    <property type="entry name" value="DEUBAD"/>
    <property type="match status" value="1"/>
</dbReference>
<organism evidence="12 13">
    <name type="scientific">Asparagus officinalis</name>
    <name type="common">Garden asparagus</name>
    <dbReference type="NCBI Taxonomy" id="4686"/>
    <lineage>
        <taxon>Eukaryota</taxon>
        <taxon>Viridiplantae</taxon>
        <taxon>Streptophyta</taxon>
        <taxon>Embryophyta</taxon>
        <taxon>Tracheophyta</taxon>
        <taxon>Spermatophyta</taxon>
        <taxon>Magnoliopsida</taxon>
        <taxon>Liliopsida</taxon>
        <taxon>Asparagales</taxon>
        <taxon>Asparagaceae</taxon>
        <taxon>Asparagoideae</taxon>
        <taxon>Asparagus</taxon>
    </lineage>
</organism>
<dbReference type="PROSITE" id="PS50114">
    <property type="entry name" value="GATA_ZN_FINGER_2"/>
    <property type="match status" value="1"/>
</dbReference>
<dbReference type="PANTHER" id="PTHR46855:SF1">
    <property type="entry name" value="GATA TRANSCRIPTION FACTOR 26"/>
    <property type="match status" value="1"/>
</dbReference>
<dbReference type="CDD" id="cd00202">
    <property type="entry name" value="ZnF_GATA"/>
    <property type="match status" value="1"/>
</dbReference>
<dbReference type="EMBL" id="KV863353">
    <property type="protein sequence ID" value="ONK55608.1"/>
    <property type="molecule type" value="Genomic_DNA"/>
</dbReference>
<feature type="domain" description="GATA-type" evidence="10">
    <location>
        <begin position="7"/>
        <end position="40"/>
    </location>
</feature>
<evidence type="ECO:0000256" key="5">
    <source>
        <dbReference type="ARBA" id="ARBA00023015"/>
    </source>
</evidence>
<evidence type="ECO:0000256" key="7">
    <source>
        <dbReference type="ARBA" id="ARBA00023242"/>
    </source>
</evidence>
<dbReference type="Proteomes" id="UP000243459">
    <property type="component" value="Unassembled WGS sequence"/>
</dbReference>
<dbReference type="GO" id="GO:0006355">
    <property type="term" value="P:regulation of DNA-templated transcription"/>
    <property type="evidence" value="ECO:0007669"/>
    <property type="project" value="InterPro"/>
</dbReference>
<dbReference type="GO" id="GO:0043565">
    <property type="term" value="F:sequence-specific DNA binding"/>
    <property type="evidence" value="ECO:0007669"/>
    <property type="project" value="InterPro"/>
</dbReference>
<evidence type="ECO:0000256" key="9">
    <source>
        <dbReference type="SAM" id="MobiDB-lite"/>
    </source>
</evidence>
<evidence type="ECO:0000256" key="6">
    <source>
        <dbReference type="ARBA" id="ARBA00023163"/>
    </source>
</evidence>
<feature type="region of interest" description="Disordered" evidence="9">
    <location>
        <begin position="505"/>
        <end position="542"/>
    </location>
</feature>
<name>A0A1R3L7M0_ASPOF</name>
<dbReference type="Pfam" id="PF13919">
    <property type="entry name" value="ASXH"/>
    <property type="match status" value="1"/>
</dbReference>
<protein>
    <submittedName>
        <fullName evidence="12">Uncharacterized protein</fullName>
    </submittedName>
</protein>
<sequence length="542" mass="61260">MGKHGPCCHCGVTTTPLWRNGPPDKPVLCNACGSRWRTKGSLINYTPLHARELIEQEGLEVCKVKPIPVKPKEKKLQKIKQSSGALENKREIPYSDQNFRKMLERDTSNWSSSGSATSYSESCAHFATNEVSDLTGSAQSNVWDPQVPSKRRTCVVRQKPTPVEKLTKDLYIIMHEQQSSYLSSSEEDLLYEGETPVGSFEIGNGSVLLRYPNTKAIEEESEASSLPKSCIINEDESKGTKFSGVGMEKFRKPAAHMAQCQVKRDKSSDRLHILQDRDSPLCSTDLKDIVDFEVLMRHMTDEEQQRLMKYLPSLDTAKYPESLRSMFNSSQFVETLSYFQQLLQEGIFDLSISGTDNEDYITLKRLVLQNFSRSTWVEHYKRLKDIKKKQYVGGKEVVTDSSYHGHSNFTRLKRSMDAQNLKFSEPDSAMRSPKRLASSVFDVEDFVDNDGTCFSPRTIFATPPERSSSLLCSLQFTDDNSDHGLLLDVPSSSSFPEAELLYYTSNPKRNNSSSESRIFGDGEESLSNLPVSSFNSQKPRQR</sequence>
<keyword evidence="2" id="KW-0479">Metal-binding</keyword>
<dbReference type="SUPFAM" id="SSF57716">
    <property type="entry name" value="Glucocorticoid receptor-like (DNA-binding domain)"/>
    <property type="match status" value="1"/>
</dbReference>
<dbReference type="OMA" id="TFPCKRR"/>
<dbReference type="InterPro" id="IPR044589">
    <property type="entry name" value="GATA26/27"/>
</dbReference>
<evidence type="ECO:0000313" key="13">
    <source>
        <dbReference type="Proteomes" id="UP000243459"/>
    </source>
</evidence>
<keyword evidence="7" id="KW-0539">Nucleus</keyword>
<evidence type="ECO:0000313" key="12">
    <source>
        <dbReference type="EMBL" id="ONK55608.1"/>
    </source>
</evidence>
<dbReference type="Pfam" id="PF00320">
    <property type="entry name" value="GATA"/>
    <property type="match status" value="1"/>
</dbReference>
<evidence type="ECO:0000256" key="2">
    <source>
        <dbReference type="ARBA" id="ARBA00022723"/>
    </source>
</evidence>
<dbReference type="AlphaFoldDB" id="A0A1R3L7M0"/>
<dbReference type="SMART" id="SM00401">
    <property type="entry name" value="ZnF_GATA"/>
    <property type="match status" value="1"/>
</dbReference>
<dbReference type="GO" id="GO:0005634">
    <property type="term" value="C:nucleus"/>
    <property type="evidence" value="ECO:0007669"/>
    <property type="project" value="UniProtKB-SubCell"/>
</dbReference>
<keyword evidence="3 8" id="KW-0863">Zinc-finger</keyword>
<evidence type="ECO:0000259" key="11">
    <source>
        <dbReference type="PROSITE" id="PS51916"/>
    </source>
</evidence>
<evidence type="ECO:0000256" key="3">
    <source>
        <dbReference type="ARBA" id="ARBA00022771"/>
    </source>
</evidence>
<dbReference type="PANTHER" id="PTHR46855">
    <property type="entry name" value="OSJNBB0038F03.10 PROTEIN"/>
    <property type="match status" value="1"/>
</dbReference>
<dbReference type="OrthoDB" id="515401at2759"/>
<feature type="compositionally biased region" description="Polar residues" evidence="9">
    <location>
        <begin position="525"/>
        <end position="542"/>
    </location>
</feature>
<proteinExistence type="predicted"/>
<dbReference type="Gramene" id="ONK55608">
    <property type="protein sequence ID" value="ONK55608"/>
    <property type="gene ID" value="A4U43_UnF1060"/>
</dbReference>
<evidence type="ECO:0000259" key="10">
    <source>
        <dbReference type="PROSITE" id="PS50114"/>
    </source>
</evidence>
<keyword evidence="4" id="KW-0862">Zinc</keyword>
<reference evidence="13" key="1">
    <citation type="journal article" date="2017" name="Nat. Commun.">
        <title>The asparagus genome sheds light on the origin and evolution of a young Y chromosome.</title>
        <authorList>
            <person name="Harkess A."/>
            <person name="Zhou J."/>
            <person name="Xu C."/>
            <person name="Bowers J.E."/>
            <person name="Van der Hulst R."/>
            <person name="Ayyampalayam S."/>
            <person name="Mercati F."/>
            <person name="Riccardi P."/>
            <person name="McKain M.R."/>
            <person name="Kakrana A."/>
            <person name="Tang H."/>
            <person name="Ray J."/>
            <person name="Groenendijk J."/>
            <person name="Arikit S."/>
            <person name="Mathioni S.M."/>
            <person name="Nakano M."/>
            <person name="Shan H."/>
            <person name="Telgmann-Rauber A."/>
            <person name="Kanno A."/>
            <person name="Yue Z."/>
            <person name="Chen H."/>
            <person name="Li W."/>
            <person name="Chen Y."/>
            <person name="Xu X."/>
            <person name="Zhang Y."/>
            <person name="Luo S."/>
            <person name="Chen H."/>
            <person name="Gao J."/>
            <person name="Mao Z."/>
            <person name="Pires J.C."/>
            <person name="Luo M."/>
            <person name="Kudrna D."/>
            <person name="Wing R.A."/>
            <person name="Meyers B.C."/>
            <person name="Yi K."/>
            <person name="Kong H."/>
            <person name="Lavrijsen P."/>
            <person name="Sunseri F."/>
            <person name="Falavigna A."/>
            <person name="Ye Y."/>
            <person name="Leebens-Mack J.H."/>
            <person name="Chen G."/>
        </authorList>
    </citation>
    <scope>NUCLEOTIDE SEQUENCE [LARGE SCALE GENOMIC DNA]</scope>
    <source>
        <strain evidence="13">cv. DH0086</strain>
    </source>
</reference>
<dbReference type="Gene3D" id="3.30.50.10">
    <property type="entry name" value="Erythroid Transcription Factor GATA-1, subunit A"/>
    <property type="match status" value="1"/>
</dbReference>
<gene>
    <name evidence="12" type="ORF">A4U43_UnF1060</name>
</gene>
<comment type="subcellular location">
    <subcellularLocation>
        <location evidence="1">Nucleus</location>
    </subcellularLocation>
</comment>
<keyword evidence="5" id="KW-0805">Transcription regulation</keyword>
<dbReference type="InterPro" id="IPR028020">
    <property type="entry name" value="ASX_DEUBAD_dom"/>
</dbReference>
<accession>A0A1R3L7M0</accession>
<dbReference type="InterPro" id="IPR044867">
    <property type="entry name" value="DEUBAD_dom"/>
</dbReference>
<feature type="domain" description="DEUBAD" evidence="11">
    <location>
        <begin position="277"/>
        <end position="389"/>
    </location>
</feature>
<evidence type="ECO:0000256" key="8">
    <source>
        <dbReference type="PROSITE-ProRule" id="PRU00094"/>
    </source>
</evidence>
<dbReference type="InterPro" id="IPR000679">
    <property type="entry name" value="Znf_GATA"/>
</dbReference>
<dbReference type="GO" id="GO:0008270">
    <property type="term" value="F:zinc ion binding"/>
    <property type="evidence" value="ECO:0007669"/>
    <property type="project" value="UniProtKB-KW"/>
</dbReference>
<dbReference type="InterPro" id="IPR038108">
    <property type="entry name" value="RPN13_DEUBAD_sf"/>
</dbReference>
<evidence type="ECO:0000256" key="1">
    <source>
        <dbReference type="ARBA" id="ARBA00004123"/>
    </source>
</evidence>
<keyword evidence="6" id="KW-0804">Transcription</keyword>
<evidence type="ECO:0000256" key="4">
    <source>
        <dbReference type="ARBA" id="ARBA00022833"/>
    </source>
</evidence>